<name>Q7ULH3_RHOBA</name>
<dbReference type="InParanoid" id="Q7ULH3"/>
<dbReference type="InterPro" id="IPR033881">
    <property type="entry name" value="vWA_BatA_type"/>
</dbReference>
<dbReference type="Proteomes" id="UP000001025">
    <property type="component" value="Chromosome"/>
</dbReference>
<evidence type="ECO:0000313" key="3">
    <source>
        <dbReference type="EMBL" id="CAD76304.1"/>
    </source>
</evidence>
<evidence type="ECO:0000259" key="2">
    <source>
        <dbReference type="PROSITE" id="PS50234"/>
    </source>
</evidence>
<keyword evidence="1" id="KW-0812">Transmembrane</keyword>
<keyword evidence="1" id="KW-1133">Transmembrane helix</keyword>
<dbReference type="InterPro" id="IPR036465">
    <property type="entry name" value="vWFA_dom_sf"/>
</dbReference>
<dbReference type="EnsemblBacteria" id="CAD76304">
    <property type="protein sequence ID" value="CAD76304"/>
    <property type="gene ID" value="RB9502"/>
</dbReference>
<keyword evidence="4" id="KW-1185">Reference proteome</keyword>
<feature type="transmembrane region" description="Helical" evidence="1">
    <location>
        <begin position="21"/>
        <end position="42"/>
    </location>
</feature>
<dbReference type="InterPro" id="IPR002035">
    <property type="entry name" value="VWF_A"/>
</dbReference>
<protein>
    <recommendedName>
        <fullName evidence="2">VWFA domain-containing protein</fullName>
    </recommendedName>
</protein>
<reference evidence="3 4" key="1">
    <citation type="journal article" date="2003" name="Proc. Natl. Acad. Sci. U.S.A.">
        <title>Complete genome sequence of the marine planctomycete Pirellula sp. strain 1.</title>
        <authorList>
            <person name="Gloeckner F.O."/>
            <person name="Kube M."/>
            <person name="Bauer M."/>
            <person name="Teeling H."/>
            <person name="Lombardot T."/>
            <person name="Ludwig W."/>
            <person name="Gade D."/>
            <person name="Beck A."/>
            <person name="Borzym K."/>
            <person name="Heitmann K."/>
            <person name="Rabus R."/>
            <person name="Schlesner H."/>
            <person name="Amann R."/>
            <person name="Reinhardt R."/>
        </authorList>
    </citation>
    <scope>NUCLEOTIDE SEQUENCE [LARGE SCALE GENOMIC DNA]</scope>
    <source>
        <strain evidence="4">DSM 10527 / NCIMB 13988 / SH1</strain>
    </source>
</reference>
<dbReference type="STRING" id="243090.RB9502"/>
<dbReference type="SUPFAM" id="SSF53300">
    <property type="entry name" value="vWA-like"/>
    <property type="match status" value="1"/>
</dbReference>
<proteinExistence type="predicted"/>
<dbReference type="EMBL" id="BX294149">
    <property type="protein sequence ID" value="CAD76304.1"/>
    <property type="molecule type" value="Genomic_DNA"/>
</dbReference>
<dbReference type="Pfam" id="PF00092">
    <property type="entry name" value="VWA"/>
    <property type="match status" value="1"/>
</dbReference>
<dbReference type="PANTHER" id="PTHR22550">
    <property type="entry name" value="SPORE GERMINATION PROTEIN"/>
    <property type="match status" value="1"/>
</dbReference>
<dbReference type="Gene3D" id="3.40.50.410">
    <property type="entry name" value="von Willebrand factor, type A domain"/>
    <property type="match status" value="1"/>
</dbReference>
<organism evidence="3 4">
    <name type="scientific">Rhodopirellula baltica (strain DSM 10527 / NCIMB 13988 / SH1)</name>
    <dbReference type="NCBI Taxonomy" id="243090"/>
    <lineage>
        <taxon>Bacteria</taxon>
        <taxon>Pseudomonadati</taxon>
        <taxon>Planctomycetota</taxon>
        <taxon>Planctomycetia</taxon>
        <taxon>Pirellulales</taxon>
        <taxon>Pirellulaceae</taxon>
        <taxon>Rhodopirellula</taxon>
    </lineage>
</organism>
<dbReference type="AlphaFoldDB" id="Q7ULH3"/>
<gene>
    <name evidence="3" type="ordered locus">RB9502</name>
</gene>
<dbReference type="OrthoDB" id="6206554at2"/>
<dbReference type="eggNOG" id="COG2304">
    <property type="taxonomic scope" value="Bacteria"/>
</dbReference>
<dbReference type="PANTHER" id="PTHR22550:SF18">
    <property type="entry name" value="VWFA DOMAIN-CONTAINING PROTEIN"/>
    <property type="match status" value="1"/>
</dbReference>
<sequence>MDHSASIHFAKFGGFQHHQRGTIMLTFAYAWCFFLLPLPWLVRLFLPPKQRHQVSVQVPFGDRLQQVLGGKHSNSTQPQTWPRRVLSVAIWVCVLTAVARPQWLEPPITKEIPTRDLLLLVDLSGSMAQEDFKNDAGKKVSRLDAVKEVLDGFLAKRKGDRVGLVVFGDAAYLQAPFTTDLQLSQELLGECEVGMAGPRTAFGDAIGLGVNLFDEDTERAKTIIALTDGNDTKSKVPPVEAARVATQRDIKIYTVAIGDPTTVGEDKLDEQSLKDVASETGGKYFFAADREHLAGIYDELDKIETQTIQTISHRPRTDIYYWPLLIALLLSMFEKAIATWRGRRHTTPAEQDRRIHVNPITGEMEVAA</sequence>
<feature type="domain" description="VWFA" evidence="2">
    <location>
        <begin position="116"/>
        <end position="300"/>
    </location>
</feature>
<dbReference type="CDD" id="cd01467">
    <property type="entry name" value="vWA_BatA_type"/>
    <property type="match status" value="1"/>
</dbReference>
<dbReference type="InterPro" id="IPR050768">
    <property type="entry name" value="UPF0353/GerABKA_families"/>
</dbReference>
<dbReference type="SMART" id="SM00327">
    <property type="entry name" value="VWA"/>
    <property type="match status" value="1"/>
</dbReference>
<dbReference type="PROSITE" id="PS50234">
    <property type="entry name" value="VWFA"/>
    <property type="match status" value="1"/>
</dbReference>
<evidence type="ECO:0000256" key="1">
    <source>
        <dbReference type="SAM" id="Phobius"/>
    </source>
</evidence>
<keyword evidence="1" id="KW-0472">Membrane</keyword>
<dbReference type="PATRIC" id="fig|243090.15.peg.4558"/>
<dbReference type="KEGG" id="rba:RB9502"/>
<evidence type="ECO:0000313" key="4">
    <source>
        <dbReference type="Proteomes" id="UP000001025"/>
    </source>
</evidence>
<dbReference type="HOGENOM" id="CLU_024570_0_1_0"/>
<accession>Q7ULH3</accession>